<organism evidence="3 4">
    <name type="scientific">Sorangium cellulosum</name>
    <name type="common">Polyangium cellulosum</name>
    <dbReference type="NCBI Taxonomy" id="56"/>
    <lineage>
        <taxon>Bacteria</taxon>
        <taxon>Pseudomonadati</taxon>
        <taxon>Myxococcota</taxon>
        <taxon>Polyangia</taxon>
        <taxon>Polyangiales</taxon>
        <taxon>Polyangiaceae</taxon>
        <taxon>Sorangium</taxon>
    </lineage>
</organism>
<dbReference type="Pfam" id="PF08240">
    <property type="entry name" value="ADH_N"/>
    <property type="match status" value="1"/>
</dbReference>
<dbReference type="Gene3D" id="3.90.180.10">
    <property type="entry name" value="Medium-chain alcohol dehydrogenases, catalytic domain"/>
    <property type="match status" value="1"/>
</dbReference>
<dbReference type="SUPFAM" id="SSF51735">
    <property type="entry name" value="NAD(P)-binding Rossmann-fold domains"/>
    <property type="match status" value="1"/>
</dbReference>
<dbReference type="InterPro" id="IPR051603">
    <property type="entry name" value="Zinc-ADH_QOR/CCCR"/>
</dbReference>
<dbReference type="Proteomes" id="UP000075502">
    <property type="component" value="Unassembled WGS sequence"/>
</dbReference>
<protein>
    <submittedName>
        <fullName evidence="3">Zinc-binding dehydrogenase</fullName>
    </submittedName>
</protein>
<evidence type="ECO:0000313" key="3">
    <source>
        <dbReference type="EMBL" id="KYG04533.1"/>
    </source>
</evidence>
<evidence type="ECO:0000313" key="4">
    <source>
        <dbReference type="Proteomes" id="UP000075502"/>
    </source>
</evidence>
<dbReference type="PANTHER" id="PTHR44154:SF1">
    <property type="entry name" value="QUINONE OXIDOREDUCTASE"/>
    <property type="match status" value="1"/>
</dbReference>
<dbReference type="EMBL" id="JEME01002356">
    <property type="protein sequence ID" value="KYG04533.1"/>
    <property type="molecule type" value="Genomic_DNA"/>
</dbReference>
<gene>
    <name evidence="3" type="ORF">BE21_46290</name>
</gene>
<evidence type="ECO:0000259" key="2">
    <source>
        <dbReference type="SMART" id="SM00829"/>
    </source>
</evidence>
<dbReference type="GO" id="GO:0016491">
    <property type="term" value="F:oxidoreductase activity"/>
    <property type="evidence" value="ECO:0007669"/>
    <property type="project" value="InterPro"/>
</dbReference>
<comment type="caution">
    <text evidence="3">The sequence shown here is derived from an EMBL/GenBank/DDBJ whole genome shotgun (WGS) entry which is preliminary data.</text>
</comment>
<dbReference type="InterPro" id="IPR013149">
    <property type="entry name" value="ADH-like_C"/>
</dbReference>
<dbReference type="SUPFAM" id="SSF50129">
    <property type="entry name" value="GroES-like"/>
    <property type="match status" value="1"/>
</dbReference>
<accession>A0A150TIL0</accession>
<keyword evidence="1" id="KW-0521">NADP</keyword>
<dbReference type="CDD" id="cd05289">
    <property type="entry name" value="MDR_like_2"/>
    <property type="match status" value="1"/>
</dbReference>
<dbReference type="Pfam" id="PF00107">
    <property type="entry name" value="ADH_zinc_N"/>
    <property type="match status" value="1"/>
</dbReference>
<dbReference type="InterPro" id="IPR036291">
    <property type="entry name" value="NAD(P)-bd_dom_sf"/>
</dbReference>
<dbReference type="Gene3D" id="3.40.50.720">
    <property type="entry name" value="NAD(P)-binding Rossmann-like Domain"/>
    <property type="match status" value="1"/>
</dbReference>
<dbReference type="SMART" id="SM00829">
    <property type="entry name" value="PKS_ER"/>
    <property type="match status" value="1"/>
</dbReference>
<reference evidence="3 4" key="1">
    <citation type="submission" date="2014-02" db="EMBL/GenBank/DDBJ databases">
        <title>The small core and large imbalanced accessory genome model reveals a collaborative survival strategy of Sorangium cellulosum strains in nature.</title>
        <authorList>
            <person name="Han K."/>
            <person name="Peng R."/>
            <person name="Blom J."/>
            <person name="Li Y.-Z."/>
        </authorList>
    </citation>
    <scope>NUCLEOTIDE SEQUENCE [LARGE SCALE GENOMIC DNA]</scope>
    <source>
        <strain evidence="3 4">So0007-03</strain>
    </source>
</reference>
<dbReference type="InterPro" id="IPR020843">
    <property type="entry name" value="ER"/>
</dbReference>
<dbReference type="PANTHER" id="PTHR44154">
    <property type="entry name" value="QUINONE OXIDOREDUCTASE"/>
    <property type="match status" value="1"/>
</dbReference>
<feature type="domain" description="Enoyl reductase (ER)" evidence="2">
    <location>
        <begin position="18"/>
        <end position="321"/>
    </location>
</feature>
<name>A0A150TIL0_SORCE</name>
<dbReference type="InterPro" id="IPR013154">
    <property type="entry name" value="ADH-like_N"/>
</dbReference>
<dbReference type="AlphaFoldDB" id="A0A150TIL0"/>
<sequence length="324" mass="33458">MEQSIPSTMRAIAIDRFGGPDTLALQTVPVPTLAPDEVLIRVEVAGVGEWDPFEREGGYAEMLGQSPRFPYVLGSEGAGTVVAVGEHVRRFRAGDRVYALGFLNPKGGFYAEYAAVRADLVASIPGALTLEQAAVMGGVATTALRGLDDTLRLKPGESVVILGASGGVGHTAVQLAKRLGARVLAAASGGDGVALVERLGADAAVDGRKGDVLAAARAFAPDGLDAALLVAGGEAAQRALLAVRDGGRAAYPNGVQPAPEARPAVQLASYNGEPDADIIERLNRLVASGPFHVEIARRFPLAQAAEAHLALGRHHLGKLALQVH</sequence>
<proteinExistence type="predicted"/>
<evidence type="ECO:0000256" key="1">
    <source>
        <dbReference type="ARBA" id="ARBA00022857"/>
    </source>
</evidence>
<dbReference type="InterPro" id="IPR011032">
    <property type="entry name" value="GroES-like_sf"/>
</dbReference>